<dbReference type="Pfam" id="PF24373">
    <property type="entry name" value="DUF7529"/>
    <property type="match status" value="2"/>
</dbReference>
<reference evidence="2 3" key="1">
    <citation type="journal article" date="2014" name="Int. J. Syst. Evol. Microbiol.">
        <title>Complete genome sequence of Corynebacterium casei LMG S-19264T (=DSM 44701T), isolated from a smear-ripened cheese.</title>
        <authorList>
            <consortium name="US DOE Joint Genome Institute (JGI-PGF)"/>
            <person name="Walter F."/>
            <person name="Albersmeier A."/>
            <person name="Kalinowski J."/>
            <person name="Ruckert C."/>
        </authorList>
    </citation>
    <scope>NUCLEOTIDE SEQUENCE [LARGE SCALE GENOMIC DNA]</scope>
    <source>
        <strain evidence="2 3">IBRC-M 10912</strain>
    </source>
</reference>
<feature type="region of interest" description="Disordered" evidence="1">
    <location>
        <begin position="36"/>
        <end position="74"/>
    </location>
</feature>
<gene>
    <name evidence="2" type="ORF">ACFOZ7_03660</name>
</gene>
<evidence type="ECO:0000256" key="1">
    <source>
        <dbReference type="SAM" id="MobiDB-lite"/>
    </source>
</evidence>
<dbReference type="RefSeq" id="WP_246974079.1">
    <property type="nucleotide sequence ID" value="NZ_CP095397.1"/>
</dbReference>
<dbReference type="Proteomes" id="UP001595821">
    <property type="component" value="Unassembled WGS sequence"/>
</dbReference>
<organism evidence="2 3">
    <name type="scientific">Natribaculum luteum</name>
    <dbReference type="NCBI Taxonomy" id="1586232"/>
    <lineage>
        <taxon>Archaea</taxon>
        <taxon>Methanobacteriati</taxon>
        <taxon>Methanobacteriota</taxon>
        <taxon>Stenosarchaea group</taxon>
        <taxon>Halobacteria</taxon>
        <taxon>Halobacteriales</taxon>
        <taxon>Natrialbaceae</taxon>
        <taxon>Natribaculum</taxon>
    </lineage>
</organism>
<dbReference type="InterPro" id="IPR055951">
    <property type="entry name" value="DUF7529"/>
</dbReference>
<proteinExistence type="predicted"/>
<comment type="caution">
    <text evidence="2">The sequence shown here is derived from an EMBL/GenBank/DDBJ whole genome shotgun (WGS) entry which is preliminary data.</text>
</comment>
<accession>A0ABD5NWI4</accession>
<dbReference type="GeneID" id="71853669"/>
<sequence>MNSAGLPDAVLEQWEAFVDDVEATADQYRDEGWSVLQLHPGDVTPQPGPQDRRFDGSTGGDEGRDERPTDEDDLERVGFDVVVPDDEFEDLAGLVDAGFEVTRYELYRGDGDASAFSLVVELDESTRQAVLVPLYYQPSDVATLSRLADERGELETHVRPLSRRRVIAFSHREPETFFGEN</sequence>
<dbReference type="EMBL" id="JBHSDJ010000011">
    <property type="protein sequence ID" value="MFC4246093.1"/>
    <property type="molecule type" value="Genomic_DNA"/>
</dbReference>
<evidence type="ECO:0000313" key="3">
    <source>
        <dbReference type="Proteomes" id="UP001595821"/>
    </source>
</evidence>
<dbReference type="AlphaFoldDB" id="A0ABD5NWI4"/>
<name>A0ABD5NWI4_9EURY</name>
<feature type="compositionally biased region" description="Basic and acidic residues" evidence="1">
    <location>
        <begin position="50"/>
        <end position="67"/>
    </location>
</feature>
<evidence type="ECO:0000313" key="2">
    <source>
        <dbReference type="EMBL" id="MFC4246093.1"/>
    </source>
</evidence>
<protein>
    <submittedName>
        <fullName evidence="2">Uncharacterized protein</fullName>
    </submittedName>
</protein>